<dbReference type="PROSITE" id="PS51257">
    <property type="entry name" value="PROKAR_LIPOPROTEIN"/>
    <property type="match status" value="1"/>
</dbReference>
<protein>
    <recommendedName>
        <fullName evidence="11">Flagellar L-ring protein</fullName>
    </recommendedName>
    <alternativeName>
        <fullName evidence="11">Basal body L-ring protein</fullName>
    </alternativeName>
</protein>
<keyword evidence="6 11" id="KW-0472">Membrane</keyword>
<sequence length="231" mass="25174">MLKYGLIIKALSYCLLALSLTACIAADPKPDDPAYAPVMGNYQHAQIATSSGSLYQAGYRGSLFTDKRAARVGDVLTILLDERTSSSKKSETEIKKETELAINAGTLFGRNITYNGDEIMSAGITQDRDFKGDAESDQSNRLQGSITVTVSEVMPNGLLAVRGEKWMTLTNGEEFIRVKGLVRQEDISPNNTVSSTKLADARITYSGTGDFADASKQGWGSSFFNSKWWPF</sequence>
<dbReference type="PRINTS" id="PR01008">
    <property type="entry name" value="FLGLRINGFLGH"/>
</dbReference>
<evidence type="ECO:0000256" key="4">
    <source>
        <dbReference type="ARBA" id="ARBA00011439"/>
    </source>
</evidence>
<feature type="chain" id="PRO_5039932013" description="Flagellar L-ring protein" evidence="12">
    <location>
        <begin position="26"/>
        <end position="231"/>
    </location>
</feature>
<evidence type="ECO:0000313" key="13">
    <source>
        <dbReference type="EMBL" id="MCZ0863823.1"/>
    </source>
</evidence>
<name>A0A9J6RHY2_9GAMM</name>
<dbReference type="RefSeq" id="WP_258329967.1">
    <property type="nucleotide sequence ID" value="NZ_JAPTGG010000001.1"/>
</dbReference>
<keyword evidence="13" id="KW-0969">Cilium</keyword>
<evidence type="ECO:0000256" key="7">
    <source>
        <dbReference type="ARBA" id="ARBA00023139"/>
    </source>
</evidence>
<evidence type="ECO:0000256" key="6">
    <source>
        <dbReference type="ARBA" id="ARBA00023136"/>
    </source>
</evidence>
<dbReference type="Pfam" id="PF02107">
    <property type="entry name" value="FlgH"/>
    <property type="match status" value="1"/>
</dbReference>
<reference evidence="13 14" key="1">
    <citation type="submission" date="2022-12" db="EMBL/GenBank/DDBJ databases">
        <title>Dasania phycosphaerae sp. nov., isolated from particulate material of the south coast of Korea.</title>
        <authorList>
            <person name="Jiang Y."/>
        </authorList>
    </citation>
    <scope>NUCLEOTIDE SEQUENCE [LARGE SCALE GENOMIC DNA]</scope>
    <source>
        <strain evidence="13 14">GY-19</strain>
    </source>
</reference>
<keyword evidence="13" id="KW-0282">Flagellum</keyword>
<evidence type="ECO:0000256" key="2">
    <source>
        <dbReference type="ARBA" id="ARBA00004635"/>
    </source>
</evidence>
<comment type="subcellular location">
    <subcellularLocation>
        <location evidence="11">Cell outer membrane</location>
        <topology evidence="11">Lipid-anchor</topology>
    </subcellularLocation>
    <subcellularLocation>
        <location evidence="11">Bacterial flagellum basal body</location>
    </subcellularLocation>
    <subcellularLocation>
        <location evidence="2">Membrane</location>
        <topology evidence="2">Lipid-anchor</topology>
    </subcellularLocation>
</comment>
<evidence type="ECO:0000256" key="9">
    <source>
        <dbReference type="ARBA" id="ARBA00023237"/>
    </source>
</evidence>
<dbReference type="GO" id="GO:0071973">
    <property type="term" value="P:bacterial-type flagellum-dependent cell motility"/>
    <property type="evidence" value="ECO:0007669"/>
    <property type="project" value="InterPro"/>
</dbReference>
<comment type="similarity">
    <text evidence="3 11">Belongs to the FlgH family.</text>
</comment>
<dbReference type="AlphaFoldDB" id="A0A9J6RHY2"/>
<evidence type="ECO:0000256" key="12">
    <source>
        <dbReference type="SAM" id="SignalP"/>
    </source>
</evidence>
<dbReference type="GO" id="GO:0009427">
    <property type="term" value="C:bacterial-type flagellum basal body, distal rod, L ring"/>
    <property type="evidence" value="ECO:0007669"/>
    <property type="project" value="InterPro"/>
</dbReference>
<dbReference type="InterPro" id="IPR000527">
    <property type="entry name" value="Flag_Lring"/>
</dbReference>
<dbReference type="NCBIfam" id="NF001304">
    <property type="entry name" value="PRK00249.1-4"/>
    <property type="match status" value="1"/>
</dbReference>
<comment type="subunit">
    <text evidence="4 11">The basal body constitutes a major portion of the flagellar organelle and consists of four rings (L,P,S, and M) mounted on a central rod.</text>
</comment>
<organism evidence="13 14">
    <name type="scientific">Dasania phycosphaerae</name>
    <dbReference type="NCBI Taxonomy" id="2950436"/>
    <lineage>
        <taxon>Bacteria</taxon>
        <taxon>Pseudomonadati</taxon>
        <taxon>Pseudomonadota</taxon>
        <taxon>Gammaproteobacteria</taxon>
        <taxon>Cellvibrionales</taxon>
        <taxon>Spongiibacteraceae</taxon>
        <taxon>Dasania</taxon>
    </lineage>
</organism>
<dbReference type="GO" id="GO:0009279">
    <property type="term" value="C:cell outer membrane"/>
    <property type="evidence" value="ECO:0007669"/>
    <property type="project" value="UniProtKB-SubCell"/>
</dbReference>
<dbReference type="PANTHER" id="PTHR34933:SF1">
    <property type="entry name" value="FLAGELLAR L-RING PROTEIN"/>
    <property type="match status" value="1"/>
</dbReference>
<keyword evidence="14" id="KW-1185">Reference proteome</keyword>
<evidence type="ECO:0000313" key="14">
    <source>
        <dbReference type="Proteomes" id="UP001069090"/>
    </source>
</evidence>
<gene>
    <name evidence="11 13" type="primary">flgH</name>
    <name evidence="13" type="ORF">O0V09_01340</name>
</gene>
<comment type="function">
    <text evidence="1 11">Assembles around the rod to form the L-ring and probably protects the motor/basal body from shearing forces during rotation.</text>
</comment>
<keyword evidence="10 11" id="KW-0449">Lipoprotein</keyword>
<evidence type="ECO:0000256" key="8">
    <source>
        <dbReference type="ARBA" id="ARBA00023143"/>
    </source>
</evidence>
<feature type="signal peptide" evidence="12">
    <location>
        <begin position="1"/>
        <end position="25"/>
    </location>
</feature>
<evidence type="ECO:0000256" key="3">
    <source>
        <dbReference type="ARBA" id="ARBA00006929"/>
    </source>
</evidence>
<dbReference type="HAMAP" id="MF_00415">
    <property type="entry name" value="FlgH"/>
    <property type="match status" value="1"/>
</dbReference>
<keyword evidence="8 11" id="KW-0975">Bacterial flagellum</keyword>
<dbReference type="Proteomes" id="UP001069090">
    <property type="component" value="Unassembled WGS sequence"/>
</dbReference>
<proteinExistence type="inferred from homology"/>
<keyword evidence="13" id="KW-0966">Cell projection</keyword>
<dbReference type="EMBL" id="JAPTGG010000001">
    <property type="protein sequence ID" value="MCZ0863823.1"/>
    <property type="molecule type" value="Genomic_DNA"/>
</dbReference>
<keyword evidence="9 11" id="KW-0998">Cell outer membrane</keyword>
<dbReference type="GO" id="GO:0003774">
    <property type="term" value="F:cytoskeletal motor activity"/>
    <property type="evidence" value="ECO:0007669"/>
    <property type="project" value="InterPro"/>
</dbReference>
<keyword evidence="7" id="KW-0564">Palmitate</keyword>
<keyword evidence="5 11" id="KW-0732">Signal</keyword>
<evidence type="ECO:0000256" key="5">
    <source>
        <dbReference type="ARBA" id="ARBA00022729"/>
    </source>
</evidence>
<evidence type="ECO:0000256" key="1">
    <source>
        <dbReference type="ARBA" id="ARBA00002591"/>
    </source>
</evidence>
<comment type="caution">
    <text evidence="13">The sequence shown here is derived from an EMBL/GenBank/DDBJ whole genome shotgun (WGS) entry which is preliminary data.</text>
</comment>
<accession>A0A9J6RHY2</accession>
<evidence type="ECO:0000256" key="11">
    <source>
        <dbReference type="HAMAP-Rule" id="MF_00415"/>
    </source>
</evidence>
<evidence type="ECO:0000256" key="10">
    <source>
        <dbReference type="ARBA" id="ARBA00023288"/>
    </source>
</evidence>
<dbReference type="PANTHER" id="PTHR34933">
    <property type="entry name" value="FLAGELLAR L-RING PROTEIN"/>
    <property type="match status" value="1"/>
</dbReference>